<sequence length="52" mass="6037">TEGRRGRRRPRKGYMDNIEQIATKRGSGIGELRRTVKESDLWRKRILAGPTL</sequence>
<comment type="caution">
    <text evidence="1">The sequence shown here is derived from an EMBL/GenBank/DDBJ whole genome shotgun (WGS) entry which is preliminary data.</text>
</comment>
<dbReference type="AlphaFoldDB" id="A0AAD7ZQU5"/>
<gene>
    <name evidence="1" type="ORF">L9F63_003026</name>
</gene>
<evidence type="ECO:0000313" key="2">
    <source>
        <dbReference type="Proteomes" id="UP001233999"/>
    </source>
</evidence>
<evidence type="ECO:0000313" key="1">
    <source>
        <dbReference type="EMBL" id="KAJ9585170.1"/>
    </source>
</evidence>
<protein>
    <submittedName>
        <fullName evidence="1">Uncharacterized protein</fullName>
    </submittedName>
</protein>
<dbReference type="EMBL" id="JASPKZ010007294">
    <property type="protein sequence ID" value="KAJ9585170.1"/>
    <property type="molecule type" value="Genomic_DNA"/>
</dbReference>
<name>A0AAD7ZQU5_DIPPU</name>
<organism evidence="1 2">
    <name type="scientific">Diploptera punctata</name>
    <name type="common">Pacific beetle cockroach</name>
    <dbReference type="NCBI Taxonomy" id="6984"/>
    <lineage>
        <taxon>Eukaryota</taxon>
        <taxon>Metazoa</taxon>
        <taxon>Ecdysozoa</taxon>
        <taxon>Arthropoda</taxon>
        <taxon>Hexapoda</taxon>
        <taxon>Insecta</taxon>
        <taxon>Pterygota</taxon>
        <taxon>Neoptera</taxon>
        <taxon>Polyneoptera</taxon>
        <taxon>Dictyoptera</taxon>
        <taxon>Blattodea</taxon>
        <taxon>Blaberoidea</taxon>
        <taxon>Blaberidae</taxon>
        <taxon>Diplopterinae</taxon>
        <taxon>Diploptera</taxon>
    </lineage>
</organism>
<dbReference type="Proteomes" id="UP001233999">
    <property type="component" value="Unassembled WGS sequence"/>
</dbReference>
<proteinExistence type="predicted"/>
<reference evidence="1" key="1">
    <citation type="journal article" date="2023" name="IScience">
        <title>Live-bearing cockroach genome reveals convergent evolutionary mechanisms linked to viviparity in insects and beyond.</title>
        <authorList>
            <person name="Fouks B."/>
            <person name="Harrison M.C."/>
            <person name="Mikhailova A.A."/>
            <person name="Marchal E."/>
            <person name="English S."/>
            <person name="Carruthers M."/>
            <person name="Jennings E.C."/>
            <person name="Chiamaka E.L."/>
            <person name="Frigard R.A."/>
            <person name="Pippel M."/>
            <person name="Attardo G.M."/>
            <person name="Benoit J.B."/>
            <person name="Bornberg-Bauer E."/>
            <person name="Tobe S.S."/>
        </authorList>
    </citation>
    <scope>NUCLEOTIDE SEQUENCE</scope>
    <source>
        <strain evidence="1">Stay&amp;Tobe</strain>
    </source>
</reference>
<reference evidence="1" key="2">
    <citation type="submission" date="2023-05" db="EMBL/GenBank/DDBJ databases">
        <authorList>
            <person name="Fouks B."/>
        </authorList>
    </citation>
    <scope>NUCLEOTIDE SEQUENCE</scope>
    <source>
        <strain evidence="1">Stay&amp;Tobe</strain>
        <tissue evidence="1">Testes</tissue>
    </source>
</reference>
<keyword evidence="2" id="KW-1185">Reference proteome</keyword>
<feature type="non-terminal residue" evidence="1">
    <location>
        <position position="1"/>
    </location>
</feature>
<accession>A0AAD7ZQU5</accession>